<dbReference type="InterPro" id="IPR023646">
    <property type="entry name" value="Prisomal_replication_PriB"/>
</dbReference>
<evidence type="ECO:0000256" key="4">
    <source>
        <dbReference type="HAMAP-Rule" id="MF_00720"/>
    </source>
</evidence>
<reference evidence="5" key="1">
    <citation type="submission" date="2024-05" db="EMBL/GenBank/DDBJ databases">
        <authorList>
            <person name="Bunk B."/>
            <person name="Swiderski J."/>
            <person name="Sproer C."/>
            <person name="Thiel V."/>
        </authorList>
    </citation>
    <scope>NUCLEOTIDE SEQUENCE</scope>
    <source>
        <strain evidence="5">DSM 17735</strain>
    </source>
</reference>
<keyword evidence="2 4" id="KW-0235">DNA replication</keyword>
<dbReference type="PIRSF" id="PIRSF003135">
    <property type="entry name" value="Primosomal_n"/>
    <property type="match status" value="1"/>
</dbReference>
<comment type="function">
    <text evidence="4">Involved in the restart of stalled replication forks, which reloads the replicative helicase on sites other than the origin of replication; the PriA-PriB pathway is the major replication restart pathway. During primosome assembly it facilitates complex formation between PriA and DnaT on DNA; stabilizes PriA on DNA. Stimulates the DNA unwinding activity of PriA helicase.</text>
</comment>
<name>A0AAU7LW02_9BURK</name>
<dbReference type="Gene3D" id="2.40.50.140">
    <property type="entry name" value="Nucleic acid-binding proteins"/>
    <property type="match status" value="1"/>
</dbReference>
<dbReference type="Pfam" id="PF22657">
    <property type="entry name" value="SSB_1"/>
    <property type="match status" value="1"/>
</dbReference>
<dbReference type="GO" id="GO:0003697">
    <property type="term" value="F:single-stranded DNA binding"/>
    <property type="evidence" value="ECO:0007669"/>
    <property type="project" value="UniProtKB-UniRule"/>
</dbReference>
<evidence type="ECO:0000256" key="2">
    <source>
        <dbReference type="ARBA" id="ARBA00022705"/>
    </source>
</evidence>
<proteinExistence type="inferred from homology"/>
<organism evidence="5">
    <name type="scientific">Polaromonas hydrogenivorans</name>
    <dbReference type="NCBI Taxonomy" id="335476"/>
    <lineage>
        <taxon>Bacteria</taxon>
        <taxon>Pseudomonadati</taxon>
        <taxon>Pseudomonadota</taxon>
        <taxon>Betaproteobacteria</taxon>
        <taxon>Burkholderiales</taxon>
        <taxon>Comamonadaceae</taxon>
        <taxon>Polaromonas</taxon>
    </lineage>
</organism>
<gene>
    <name evidence="4 5" type="primary">priB</name>
    <name evidence="5" type="ORF">ABLV49_08405</name>
</gene>
<dbReference type="RefSeq" id="WP_349281150.1">
    <property type="nucleotide sequence ID" value="NZ_CBCSCU010000004.1"/>
</dbReference>
<keyword evidence="1 4" id="KW-0639">Primosome</keyword>
<dbReference type="HAMAP" id="MF_00720">
    <property type="entry name" value="PriB"/>
    <property type="match status" value="1"/>
</dbReference>
<dbReference type="SUPFAM" id="SSF50249">
    <property type="entry name" value="Nucleic acid-binding proteins"/>
    <property type="match status" value="1"/>
</dbReference>
<sequence length="105" mass="11417">MNQVDLTACIAELSPLRYTPAGIPAINFILEHESEVLEAGISRQVKLTIKAVAFGTLAEQAVKLPLGKPFRFTGFLINARTSKGVVFHIQALHPTPQAEQVLNPI</sequence>
<dbReference type="NCBIfam" id="TIGR04418">
    <property type="entry name" value="PriB_gamma"/>
    <property type="match status" value="1"/>
</dbReference>
<dbReference type="AlphaFoldDB" id="A0AAU7LW02"/>
<keyword evidence="3 4" id="KW-0238">DNA-binding</keyword>
<dbReference type="EMBL" id="CP157675">
    <property type="protein sequence ID" value="XBP71800.1"/>
    <property type="molecule type" value="Genomic_DNA"/>
</dbReference>
<evidence type="ECO:0000256" key="3">
    <source>
        <dbReference type="ARBA" id="ARBA00023125"/>
    </source>
</evidence>
<dbReference type="GO" id="GO:1990077">
    <property type="term" value="C:primosome complex"/>
    <property type="evidence" value="ECO:0007669"/>
    <property type="project" value="UniProtKB-UniRule"/>
</dbReference>
<comment type="similarity">
    <text evidence="4">Belongs to the PriB family.</text>
</comment>
<dbReference type="InterPro" id="IPR000424">
    <property type="entry name" value="Primosome_PriB/ssb"/>
</dbReference>
<accession>A0AAU7LW02</accession>
<protein>
    <recommendedName>
        <fullName evidence="4">Replication restart protein PriB</fullName>
    </recommendedName>
</protein>
<dbReference type="InterPro" id="IPR012340">
    <property type="entry name" value="NA-bd_OB-fold"/>
</dbReference>
<evidence type="ECO:0000313" key="5">
    <source>
        <dbReference type="EMBL" id="XBP71800.1"/>
    </source>
</evidence>
<dbReference type="GO" id="GO:0006269">
    <property type="term" value="P:DNA replication, synthesis of primer"/>
    <property type="evidence" value="ECO:0007669"/>
    <property type="project" value="UniProtKB-KW"/>
</dbReference>
<evidence type="ECO:0000256" key="1">
    <source>
        <dbReference type="ARBA" id="ARBA00022515"/>
    </source>
</evidence>
<dbReference type="PROSITE" id="PS50935">
    <property type="entry name" value="SSB"/>
    <property type="match status" value="1"/>
</dbReference>
<comment type="subunit">
    <text evidence="4">Homodimer. Interacts with PriA and DnaT. Component of the replication restart primosome. Primosome assembly occurs via a 'hand-off' mechanism. PriA binds to replication forks, subsequently PriB then DnaT bind; DnaT then displaces ssDNA to generate the helicase loading substrate.</text>
</comment>